<evidence type="ECO:0000256" key="2">
    <source>
        <dbReference type="SAM" id="MobiDB-lite"/>
    </source>
</evidence>
<dbReference type="InterPro" id="IPR050300">
    <property type="entry name" value="GDXG_lipolytic_enzyme"/>
</dbReference>
<dbReference type="Gene3D" id="3.40.50.1820">
    <property type="entry name" value="alpha/beta hydrolase"/>
    <property type="match status" value="1"/>
</dbReference>
<dbReference type="InterPro" id="IPR029058">
    <property type="entry name" value="AB_hydrolase_fold"/>
</dbReference>
<evidence type="ECO:0000313" key="4">
    <source>
        <dbReference type="EMBL" id="KAK2777396.1"/>
    </source>
</evidence>
<accession>A0AAD9YTG1</accession>
<name>A0AAD9YTG1_COLKA</name>
<dbReference type="EMBL" id="VYYT01000019">
    <property type="protein sequence ID" value="KAK2777396.1"/>
    <property type="molecule type" value="Genomic_DNA"/>
</dbReference>
<dbReference type="InterPro" id="IPR013094">
    <property type="entry name" value="AB_hydrolase_3"/>
</dbReference>
<gene>
    <name evidence="4" type="ORF">CKAH01_12081</name>
</gene>
<feature type="region of interest" description="Disordered" evidence="2">
    <location>
        <begin position="1"/>
        <end position="25"/>
    </location>
</feature>
<protein>
    <submittedName>
        <fullName evidence="4">Esterase</fullName>
    </submittedName>
</protein>
<dbReference type="Pfam" id="PF07859">
    <property type="entry name" value="Abhydrolase_3"/>
    <property type="match status" value="1"/>
</dbReference>
<evidence type="ECO:0000259" key="3">
    <source>
        <dbReference type="Pfam" id="PF07859"/>
    </source>
</evidence>
<evidence type="ECO:0000256" key="1">
    <source>
        <dbReference type="ARBA" id="ARBA00022801"/>
    </source>
</evidence>
<organism evidence="4 5">
    <name type="scientific">Colletotrichum kahawae</name>
    <name type="common">Coffee berry disease fungus</name>
    <dbReference type="NCBI Taxonomy" id="34407"/>
    <lineage>
        <taxon>Eukaryota</taxon>
        <taxon>Fungi</taxon>
        <taxon>Dikarya</taxon>
        <taxon>Ascomycota</taxon>
        <taxon>Pezizomycotina</taxon>
        <taxon>Sordariomycetes</taxon>
        <taxon>Hypocreomycetidae</taxon>
        <taxon>Glomerellales</taxon>
        <taxon>Glomerellaceae</taxon>
        <taxon>Colletotrichum</taxon>
        <taxon>Colletotrichum gloeosporioides species complex</taxon>
    </lineage>
</organism>
<dbReference type="SUPFAM" id="SSF53474">
    <property type="entry name" value="alpha/beta-Hydrolases"/>
    <property type="match status" value="1"/>
</dbReference>
<keyword evidence="5" id="KW-1185">Reference proteome</keyword>
<proteinExistence type="predicted"/>
<keyword evidence="1" id="KW-0378">Hydrolase</keyword>
<dbReference type="PANTHER" id="PTHR48081">
    <property type="entry name" value="AB HYDROLASE SUPERFAMILY PROTEIN C4A8.06C"/>
    <property type="match status" value="1"/>
</dbReference>
<reference evidence="4" key="1">
    <citation type="submission" date="2023-02" db="EMBL/GenBank/DDBJ databases">
        <title>Colletotrichum kahawae CIFC_Que2 genome sequencing and assembly.</title>
        <authorList>
            <person name="Baroncelli R."/>
        </authorList>
    </citation>
    <scope>NUCLEOTIDE SEQUENCE</scope>
    <source>
        <strain evidence="4">CIFC_Que2</strain>
    </source>
</reference>
<evidence type="ECO:0000313" key="5">
    <source>
        <dbReference type="Proteomes" id="UP001281614"/>
    </source>
</evidence>
<sequence>MEHASKSDDEFPDHNEGLNHDRASGLTVTERNERYFLTRVVQAVLKPLKPRLMKPKKGSDEKTRLTATKRARRYCDVTENEVEGVWTYDITPKTSAGRKEETGAGHQRRILYFGGGGWQMPPSEHHWAFCAELVRRLTDTRVTIISYPLAPKNPVSMAFPQIERVYKKLLMESTRAGERVIVAGDSSGGNVALCVVTWTLKIQGEDTAKPPVAILTMSPTTDLRHEMEEIKKADKVDPIHTHGCIHDTAKAWCPGPVNDDGSSQEKTSSYRSDWGFEDPRVSPIQADLTYLVRHGVKVHGLTGSYDVLEPEAVAFRNKCKEHGVTGEWLSWHGQMHCFPLTFRYGLKESKEALDWVVGVLEKS</sequence>
<dbReference type="Proteomes" id="UP001281614">
    <property type="component" value="Unassembled WGS sequence"/>
</dbReference>
<feature type="compositionally biased region" description="Basic and acidic residues" evidence="2">
    <location>
        <begin position="1"/>
        <end position="23"/>
    </location>
</feature>
<dbReference type="GO" id="GO:0016787">
    <property type="term" value="F:hydrolase activity"/>
    <property type="evidence" value="ECO:0007669"/>
    <property type="project" value="UniProtKB-KW"/>
</dbReference>
<feature type="domain" description="Alpha/beta hydrolase fold-3" evidence="3">
    <location>
        <begin position="110"/>
        <end position="339"/>
    </location>
</feature>
<comment type="caution">
    <text evidence="4">The sequence shown here is derived from an EMBL/GenBank/DDBJ whole genome shotgun (WGS) entry which is preliminary data.</text>
</comment>
<dbReference type="AlphaFoldDB" id="A0AAD9YTG1"/>
<dbReference type="PANTHER" id="PTHR48081:SF8">
    <property type="entry name" value="ALPHA_BETA HYDROLASE FOLD-3 DOMAIN-CONTAINING PROTEIN-RELATED"/>
    <property type="match status" value="1"/>
</dbReference>